<dbReference type="SUPFAM" id="SSF46689">
    <property type="entry name" value="Homeodomain-like"/>
    <property type="match status" value="1"/>
</dbReference>
<evidence type="ECO:0000256" key="4">
    <source>
        <dbReference type="PROSITE-ProRule" id="PRU00335"/>
    </source>
</evidence>
<sequence>MLNRLPAEERRAQLIEAALNIAERGGIASVTIRAVAEEAGVSLGVVHYCFESKEALVAAMAESLVLQLSAGMRESFASVWDSQELSGLRDLREVLHTGLTGMWPLVEATADRQLLTYEITAYALRHRAAGAPLAGSVADEQYRIMDVEATVFLQESARRTGCKWTEPVEAIARFALAVIDGIVLRWLVDRDSNAILTELDDLVRIVASKAVEGEPDLDNRSGE</sequence>
<dbReference type="PANTHER" id="PTHR30055">
    <property type="entry name" value="HTH-TYPE TRANSCRIPTIONAL REGULATOR RUTR"/>
    <property type="match status" value="1"/>
</dbReference>
<dbReference type="InterPro" id="IPR001647">
    <property type="entry name" value="HTH_TetR"/>
</dbReference>
<reference evidence="6 7" key="1">
    <citation type="submission" date="2018-11" db="EMBL/GenBank/DDBJ databases">
        <title>Rhodococcus spongicola sp. nov. and Rhodococcus xishaensis sp. nov. from marine sponges.</title>
        <authorList>
            <person name="Li L."/>
            <person name="Lin H.W."/>
        </authorList>
    </citation>
    <scope>NUCLEOTIDE SEQUENCE [LARGE SCALE GENOMIC DNA]</scope>
    <source>
        <strain evidence="6 7">CCTCC AB2014297</strain>
    </source>
</reference>
<organism evidence="6 7">
    <name type="scientific">Prescottella agglutinans</name>
    <dbReference type="NCBI Taxonomy" id="1644129"/>
    <lineage>
        <taxon>Bacteria</taxon>
        <taxon>Bacillati</taxon>
        <taxon>Actinomycetota</taxon>
        <taxon>Actinomycetes</taxon>
        <taxon>Mycobacteriales</taxon>
        <taxon>Nocardiaceae</taxon>
        <taxon>Prescottella</taxon>
    </lineage>
</organism>
<evidence type="ECO:0000256" key="3">
    <source>
        <dbReference type="ARBA" id="ARBA00023163"/>
    </source>
</evidence>
<evidence type="ECO:0000256" key="1">
    <source>
        <dbReference type="ARBA" id="ARBA00023015"/>
    </source>
</evidence>
<accession>A0A3S3D0U1</accession>
<protein>
    <submittedName>
        <fullName evidence="6">TetR family transcriptional regulator</fullName>
    </submittedName>
</protein>
<keyword evidence="7" id="KW-1185">Reference proteome</keyword>
<dbReference type="AlphaFoldDB" id="A0A3S3D0U1"/>
<comment type="caution">
    <text evidence="6">The sequence shown here is derived from an EMBL/GenBank/DDBJ whole genome shotgun (WGS) entry which is preliminary data.</text>
</comment>
<evidence type="ECO:0000256" key="2">
    <source>
        <dbReference type="ARBA" id="ARBA00023125"/>
    </source>
</evidence>
<keyword evidence="2 4" id="KW-0238">DNA-binding</keyword>
<evidence type="ECO:0000313" key="6">
    <source>
        <dbReference type="EMBL" id="RVW10380.1"/>
    </source>
</evidence>
<dbReference type="PANTHER" id="PTHR30055:SF234">
    <property type="entry name" value="HTH-TYPE TRANSCRIPTIONAL REGULATOR BETI"/>
    <property type="match status" value="1"/>
</dbReference>
<feature type="DNA-binding region" description="H-T-H motif" evidence="4">
    <location>
        <begin position="31"/>
        <end position="50"/>
    </location>
</feature>
<dbReference type="PROSITE" id="PS50977">
    <property type="entry name" value="HTH_TETR_2"/>
    <property type="match status" value="1"/>
</dbReference>
<keyword evidence="1" id="KW-0805">Transcription regulation</keyword>
<name>A0A3S3D0U1_9NOCA</name>
<evidence type="ECO:0000313" key="7">
    <source>
        <dbReference type="Proteomes" id="UP000286208"/>
    </source>
</evidence>
<dbReference type="GO" id="GO:0003700">
    <property type="term" value="F:DNA-binding transcription factor activity"/>
    <property type="evidence" value="ECO:0007669"/>
    <property type="project" value="TreeGrafter"/>
</dbReference>
<dbReference type="InterPro" id="IPR009057">
    <property type="entry name" value="Homeodomain-like_sf"/>
</dbReference>
<gene>
    <name evidence="6" type="ORF">EGT67_04150</name>
</gene>
<evidence type="ECO:0000259" key="5">
    <source>
        <dbReference type="PROSITE" id="PS50977"/>
    </source>
</evidence>
<dbReference type="Pfam" id="PF00440">
    <property type="entry name" value="TetR_N"/>
    <property type="match status" value="1"/>
</dbReference>
<dbReference type="GO" id="GO:0000976">
    <property type="term" value="F:transcription cis-regulatory region binding"/>
    <property type="evidence" value="ECO:0007669"/>
    <property type="project" value="TreeGrafter"/>
</dbReference>
<dbReference type="InterPro" id="IPR050109">
    <property type="entry name" value="HTH-type_TetR-like_transc_reg"/>
</dbReference>
<keyword evidence="3" id="KW-0804">Transcription</keyword>
<dbReference type="RefSeq" id="WP_127914801.1">
    <property type="nucleotide sequence ID" value="NZ_RKLP01000002.1"/>
</dbReference>
<dbReference type="Gene3D" id="1.10.357.10">
    <property type="entry name" value="Tetracycline Repressor, domain 2"/>
    <property type="match status" value="1"/>
</dbReference>
<dbReference type="EMBL" id="RKLP01000002">
    <property type="protein sequence ID" value="RVW10380.1"/>
    <property type="molecule type" value="Genomic_DNA"/>
</dbReference>
<dbReference type="OrthoDB" id="5242433at2"/>
<proteinExistence type="predicted"/>
<dbReference type="Proteomes" id="UP000286208">
    <property type="component" value="Unassembled WGS sequence"/>
</dbReference>
<dbReference type="PRINTS" id="PR00455">
    <property type="entry name" value="HTHTETR"/>
</dbReference>
<feature type="domain" description="HTH tetR-type" evidence="5">
    <location>
        <begin position="8"/>
        <end position="68"/>
    </location>
</feature>